<sequence length="64" mass="6588">MAVSVSAVVLLGFITFLLVKKSGLKAGHAVVCTLFGFYLADSSIAPTVTQAVTSLAQIVGKISF</sequence>
<dbReference type="RefSeq" id="WP_362573765.1">
    <property type="nucleotide sequence ID" value="NZ_CP163441.1"/>
</dbReference>
<evidence type="ECO:0008006" key="2">
    <source>
        <dbReference type="Google" id="ProtNLM"/>
    </source>
</evidence>
<evidence type="ECO:0000313" key="1">
    <source>
        <dbReference type="EMBL" id="XDQ43235.1"/>
    </source>
</evidence>
<organism evidence="1">
    <name type="scientific">Streptomyces sp. R39</name>
    <dbReference type="NCBI Taxonomy" id="3238631"/>
    <lineage>
        <taxon>Bacteria</taxon>
        <taxon>Bacillati</taxon>
        <taxon>Actinomycetota</taxon>
        <taxon>Actinomycetes</taxon>
        <taxon>Kitasatosporales</taxon>
        <taxon>Streptomycetaceae</taxon>
        <taxon>Streptomyces</taxon>
    </lineage>
</organism>
<dbReference type="EMBL" id="CP163441">
    <property type="protein sequence ID" value="XDQ43235.1"/>
    <property type="molecule type" value="Genomic_DNA"/>
</dbReference>
<protein>
    <recommendedName>
        <fullName evidence="2">DUF2304 family protein</fullName>
    </recommendedName>
</protein>
<gene>
    <name evidence="1" type="ORF">AB5J52_13755</name>
</gene>
<dbReference type="AlphaFoldDB" id="A0AB39QP50"/>
<accession>A0AB39QP50</accession>
<proteinExistence type="predicted"/>
<name>A0AB39QP50_9ACTN</name>
<reference evidence="1" key="1">
    <citation type="submission" date="2024-07" db="EMBL/GenBank/DDBJ databases">
        <authorList>
            <person name="Yu S.T."/>
        </authorList>
    </citation>
    <scope>NUCLEOTIDE SEQUENCE</scope>
    <source>
        <strain evidence="1">R39</strain>
    </source>
</reference>